<accession>A0A022W3Z5</accession>
<dbReference type="EMBL" id="KK207832">
    <property type="protein sequence ID" value="EZF53019.1"/>
    <property type="molecule type" value="Genomic_DNA"/>
</dbReference>
<dbReference type="PANTHER" id="PTHR12975">
    <property type="entry name" value="TRANSPORT PROTEIN TRAPP"/>
    <property type="match status" value="1"/>
</dbReference>
<dbReference type="Proteomes" id="UP000023758">
    <property type="component" value="Unassembled WGS sequence"/>
</dbReference>
<proteinExistence type="predicted"/>
<dbReference type="HOGENOM" id="CLU_014185_0_0_1"/>
<dbReference type="OrthoDB" id="203724at2759"/>
<feature type="compositionally biased region" description="Low complexity" evidence="1">
    <location>
        <begin position="129"/>
        <end position="140"/>
    </location>
</feature>
<dbReference type="AlphaFoldDB" id="A0A022W3Z5"/>
<evidence type="ECO:0000256" key="1">
    <source>
        <dbReference type="SAM" id="MobiDB-lite"/>
    </source>
</evidence>
<feature type="compositionally biased region" description="Low complexity" evidence="1">
    <location>
        <begin position="148"/>
        <end position="160"/>
    </location>
</feature>
<evidence type="ECO:0008006" key="3">
    <source>
        <dbReference type="Google" id="ProtNLM"/>
    </source>
</evidence>
<feature type="region of interest" description="Disordered" evidence="1">
    <location>
        <begin position="126"/>
        <end position="166"/>
    </location>
</feature>
<protein>
    <recommendedName>
        <fullName evidence="3">TRAPP complex protein TRS85</fullName>
    </recommendedName>
</protein>
<organism evidence="2">
    <name type="scientific">Trichophyton rubrum CBS 288.86</name>
    <dbReference type="NCBI Taxonomy" id="1215330"/>
    <lineage>
        <taxon>Eukaryota</taxon>
        <taxon>Fungi</taxon>
        <taxon>Dikarya</taxon>
        <taxon>Ascomycota</taxon>
        <taxon>Pezizomycotina</taxon>
        <taxon>Eurotiomycetes</taxon>
        <taxon>Eurotiomycetidae</taxon>
        <taxon>Onygenales</taxon>
        <taxon>Arthrodermataceae</taxon>
        <taxon>Trichophyton</taxon>
    </lineage>
</organism>
<dbReference type="InterPro" id="IPR024420">
    <property type="entry name" value="TRAPP_III_complex_Trs85"/>
</dbReference>
<dbReference type="PANTHER" id="PTHR12975:SF6">
    <property type="entry name" value="TRAFFICKING PROTEIN PARTICLE COMPLEX SUBUNIT 8"/>
    <property type="match status" value="1"/>
</dbReference>
<feature type="region of interest" description="Disordered" evidence="1">
    <location>
        <begin position="758"/>
        <end position="777"/>
    </location>
</feature>
<name>A0A022W3Z5_TRIRU</name>
<feature type="compositionally biased region" description="Acidic residues" evidence="1">
    <location>
        <begin position="758"/>
        <end position="776"/>
    </location>
</feature>
<feature type="compositionally biased region" description="Pro residues" evidence="1">
    <location>
        <begin position="81"/>
        <end position="91"/>
    </location>
</feature>
<dbReference type="GO" id="GO:1990072">
    <property type="term" value="C:TRAPPIII protein complex"/>
    <property type="evidence" value="ECO:0007669"/>
    <property type="project" value="TreeGrafter"/>
</dbReference>
<feature type="region of interest" description="Disordered" evidence="1">
    <location>
        <begin position="789"/>
        <end position="817"/>
    </location>
</feature>
<reference evidence="2" key="1">
    <citation type="submission" date="2014-02" db="EMBL/GenBank/DDBJ databases">
        <title>The Genome Sequence of Trichophyton rubrum (morphotype fischeri) CBS 288.86.</title>
        <authorList>
            <consortium name="The Broad Institute Genomics Platform"/>
            <person name="Cuomo C.A."/>
            <person name="White T.C."/>
            <person name="Graser Y."/>
            <person name="Martinez-Rossi N."/>
            <person name="Heitman J."/>
            <person name="Young S.K."/>
            <person name="Zeng Q."/>
            <person name="Gargeya S."/>
            <person name="Abouelleil A."/>
            <person name="Alvarado L."/>
            <person name="Chapman S.B."/>
            <person name="Gainer-Dewar J."/>
            <person name="Goldberg J."/>
            <person name="Griggs A."/>
            <person name="Gujja S."/>
            <person name="Hansen M."/>
            <person name="Howarth C."/>
            <person name="Imamovic A."/>
            <person name="Larimer J."/>
            <person name="Martinez D."/>
            <person name="Murphy C."/>
            <person name="Pearson M.D."/>
            <person name="Persinoti G."/>
            <person name="Poon T."/>
            <person name="Priest M."/>
            <person name="Roberts A.D."/>
            <person name="Saif S."/>
            <person name="Shea T.D."/>
            <person name="Sykes S.N."/>
            <person name="Wortman J."/>
            <person name="Nusbaum C."/>
            <person name="Birren B."/>
        </authorList>
    </citation>
    <scope>NUCLEOTIDE SEQUENCE [LARGE SCALE GENOMIC DNA]</scope>
    <source>
        <strain evidence="2">CBS 288.86</strain>
    </source>
</reference>
<dbReference type="Pfam" id="PF12739">
    <property type="entry name" value="TRAPPC-Trs85"/>
    <property type="match status" value="1"/>
</dbReference>
<evidence type="ECO:0000313" key="2">
    <source>
        <dbReference type="EMBL" id="EZF53019.1"/>
    </source>
</evidence>
<sequence>MSWADLLANNIVNVNVNVTSTPTSTLSLDVGSHNDLKNTRKGALPYSEDHRLHVHQKQPICHTHTPNSVSQTELSMTTPEDAPPIKPPPSFSPASPLPTKSRYAERLQNTQQSALTSLSESALPNSLASELQSAPSSRASSPDRRLSRSSQRLSRSSTLSPARHQIDTADDIRSTIIRAFSPAISVYASQETNELVRRKGLTGGFCELLRPFGEKITGKVIIRDGVGSSRSWDDYGVRFVHSNGSRQPSAAGAEDIDQIPPLTQIEKVLETHLEPSNRAASDVIFAGQPTPKGVTLSSPLYRLFLRRLLSADAPTPHETFLHPVACVIAISSSTPSPLEALRQLYASTSHGEQGPRPWIHPEYLRYYVLVHDEDRDDITQSTALFDQMKRHFGLHCHMLRLRSNQCVVTDDDGMPFPTCEWQSSREELIEAKEQEPLLDVGWESPHIFESDVTAIISFIRELVAQSVIPHMENRVAMWNEQVASRRRGLSGRFMSISKLWTGFGSSSKSSGAFGGGGSGSNYDPYQGYYKPDSPEALLRKMADYSFMLRDFKLASSTYDLLRSDFGNDKAWRYHAGAHEMCAISMLLNPLTSTNKSKIDTVDQLLDIACYSYLTRCSDGQNTLRTIILGAELLKSRGGSAAENAAKWNMKVLNMNLVGPIGRILVSERTSACFSAKVATEGTKWGTRRRKAGMWSLLAADYWLAIGKPAFASSCLEEAERYYGPILEEGLFAFPDLRAYVEELRLSVKMGCLEAQGLEGEEEEVSEEQLDATEDMNEMPTFRRHRRSILGSVGPLENTQSAKILRREDGEPEDDEFE</sequence>
<feature type="compositionally biased region" description="Polar residues" evidence="1">
    <location>
        <begin position="64"/>
        <end position="78"/>
    </location>
</feature>
<gene>
    <name evidence="2" type="ORF">H103_04004</name>
</gene>
<feature type="region of interest" description="Disordered" evidence="1">
    <location>
        <begin position="57"/>
        <end position="99"/>
    </location>
</feature>